<dbReference type="EMBL" id="CP035042">
    <property type="protein sequence ID" value="QHC50456.1"/>
    <property type="molecule type" value="Genomic_DNA"/>
</dbReference>
<evidence type="ECO:0000313" key="1">
    <source>
        <dbReference type="EMBL" id="QHC50456.1"/>
    </source>
</evidence>
<gene>
    <name evidence="1" type="ORF">EKK97_13890</name>
</gene>
<dbReference type="CDD" id="cd00093">
    <property type="entry name" value="HTH_XRE"/>
    <property type="match status" value="1"/>
</dbReference>
<protein>
    <recommendedName>
        <fullName evidence="3">HTH cro/C1-type domain-containing protein</fullName>
    </recommendedName>
</protein>
<dbReference type="RefSeq" id="WP_159552719.1">
    <property type="nucleotide sequence ID" value="NZ_CP035042.1"/>
</dbReference>
<dbReference type="KEGG" id="htx:EKK97_13890"/>
<dbReference type="InterPro" id="IPR001387">
    <property type="entry name" value="Cro/C1-type_HTH"/>
</dbReference>
<name>A0A6I6SPF9_9GAMM</name>
<dbReference type="AlphaFoldDB" id="A0A6I6SPF9"/>
<keyword evidence="2" id="KW-1185">Reference proteome</keyword>
<evidence type="ECO:0000313" key="2">
    <source>
        <dbReference type="Proteomes" id="UP000464013"/>
    </source>
</evidence>
<evidence type="ECO:0008006" key="3">
    <source>
        <dbReference type="Google" id="ProtNLM"/>
    </source>
</evidence>
<accession>A0A6I6SPF9</accession>
<sequence length="70" mass="7372">MDSPISRLISFFGTQDQTAKAMGVSQPTVAGWASGKHGVSELNALKAERITKGKIKASELCPRLEGLDAA</sequence>
<proteinExistence type="predicted"/>
<dbReference type="GO" id="GO:0003677">
    <property type="term" value="F:DNA binding"/>
    <property type="evidence" value="ECO:0007669"/>
    <property type="project" value="InterPro"/>
</dbReference>
<reference evidence="1 2" key="1">
    <citation type="submission" date="2019-01" db="EMBL/GenBank/DDBJ databases">
        <title>Complete genome of a denitifying bacterium Halomons sp. BC-M4-5.</title>
        <authorList>
            <person name="Wang L."/>
            <person name="Shao Z."/>
        </authorList>
    </citation>
    <scope>NUCLEOTIDE SEQUENCE [LARGE SCALE GENOMIC DNA]</scope>
    <source>
        <strain evidence="1 2">BC-M4-5</strain>
    </source>
</reference>
<dbReference type="Gene3D" id="1.10.260.40">
    <property type="entry name" value="lambda repressor-like DNA-binding domains"/>
    <property type="match status" value="1"/>
</dbReference>
<dbReference type="InterPro" id="IPR010982">
    <property type="entry name" value="Lambda_DNA-bd_dom_sf"/>
</dbReference>
<dbReference type="SUPFAM" id="SSF47413">
    <property type="entry name" value="lambda repressor-like DNA-binding domains"/>
    <property type="match status" value="1"/>
</dbReference>
<dbReference type="Pfam" id="PF14549">
    <property type="entry name" value="P22_Cro"/>
    <property type="match status" value="1"/>
</dbReference>
<dbReference type="OrthoDB" id="7007021at2"/>
<organism evidence="1 2">
    <name type="scientific">Billgrantia tianxiuensis</name>
    <dbReference type="NCBI Taxonomy" id="2497861"/>
    <lineage>
        <taxon>Bacteria</taxon>
        <taxon>Pseudomonadati</taxon>
        <taxon>Pseudomonadota</taxon>
        <taxon>Gammaproteobacteria</taxon>
        <taxon>Oceanospirillales</taxon>
        <taxon>Halomonadaceae</taxon>
        <taxon>Billgrantia</taxon>
    </lineage>
</organism>
<dbReference type="Proteomes" id="UP000464013">
    <property type="component" value="Chromosome"/>
</dbReference>